<gene>
    <name evidence="2" type="ORF">CE561_00585</name>
</gene>
<evidence type="ECO:0000259" key="1">
    <source>
        <dbReference type="Pfam" id="PF04326"/>
    </source>
</evidence>
<dbReference type="Gene3D" id="3.30.565.60">
    <property type="match status" value="1"/>
</dbReference>
<evidence type="ECO:0000313" key="3">
    <source>
        <dbReference type="Proteomes" id="UP000215301"/>
    </source>
</evidence>
<comment type="caution">
    <text evidence="2">The sequence shown here is derived from an EMBL/GenBank/DDBJ whole genome shotgun (WGS) entry which is preliminary data.</text>
</comment>
<keyword evidence="2" id="KW-0418">Kinase</keyword>
<sequence>MTVEEVKNIIQNGENSYIEFKEEEIKAKELAEEIVAFSNSEGGIILIGVDDEGNIKGIKNSKLEETVMNVCRNNCIPNVIPSYESIEVDGKTIAIITIPKGLNKPYYTSDHKYYIRVGTTKRIASKEELLRLFETSGSLHYDISPVEGTSINDLNIDIIRDYFMKYNTFDLFEESKESIERILLNADILKEYDGKKVCTVGGLLVFGKNPEKYLPQNGVSFAHFNGNEITDELIDKKIITGRIQDVAEQLMVVIKNNMLTPSVINGLKREEREEYPMIVMREAIVNSLVHRNYSISGSKIRVLMYNDRIEFRSPGRLPNTVTIEKMKIGVSYARNPFLVKYMENMRYIDQLGRGIPMILKKMKELGAREPLLMEQGEEFILTIYRPDF</sequence>
<dbReference type="Pfam" id="PF04326">
    <property type="entry name" value="SLFN_AlbA_2"/>
    <property type="match status" value="1"/>
</dbReference>
<dbReference type="Proteomes" id="UP000215301">
    <property type="component" value="Unassembled WGS sequence"/>
</dbReference>
<dbReference type="InterPro" id="IPR038475">
    <property type="entry name" value="RecG_C_sf"/>
</dbReference>
<dbReference type="PANTHER" id="PTHR30595:SF6">
    <property type="entry name" value="SCHLAFEN ALBA-2 DOMAIN-CONTAINING PROTEIN"/>
    <property type="match status" value="1"/>
</dbReference>
<dbReference type="RefSeq" id="WP_094043209.1">
    <property type="nucleotide sequence ID" value="NZ_CP117247.1"/>
</dbReference>
<dbReference type="InterPro" id="IPR038461">
    <property type="entry name" value="Schlafen_AlbA_2_dom_sf"/>
</dbReference>
<dbReference type="AlphaFoldDB" id="A0A231VMZ4"/>
<keyword evidence="2" id="KW-0808">Transferase</keyword>
<dbReference type="InterPro" id="IPR007421">
    <property type="entry name" value="Schlafen_AlbA_2_dom"/>
</dbReference>
<reference evidence="2 3" key="1">
    <citation type="submission" date="2017-06" db="EMBL/GenBank/DDBJ databases">
        <title>Isolation and characterization of a thermophilic and butanogenic Thermoanaerobacterium thermosaccharolyticum M5 capable of efficient degradation of hemicellulose.</title>
        <authorList>
            <person name="Xin F."/>
            <person name="Jiang Y."/>
        </authorList>
    </citation>
    <scope>NUCLEOTIDE SEQUENCE [LARGE SCALE GENOMIC DNA]</scope>
    <source>
        <strain evidence="2 3">M5</strain>
    </source>
</reference>
<dbReference type="GO" id="GO:0016301">
    <property type="term" value="F:kinase activity"/>
    <property type="evidence" value="ECO:0007669"/>
    <property type="project" value="UniProtKB-KW"/>
</dbReference>
<dbReference type="PANTHER" id="PTHR30595">
    <property type="entry name" value="GLPR-RELATED TRANSCRIPTIONAL REPRESSOR"/>
    <property type="match status" value="1"/>
</dbReference>
<feature type="domain" description="Schlafen AlbA-2" evidence="1">
    <location>
        <begin position="14"/>
        <end position="124"/>
    </location>
</feature>
<organism evidence="2 3">
    <name type="scientific">Thermoanaerobacterium thermosaccharolyticum</name>
    <name type="common">Clostridium thermosaccharolyticum</name>
    <dbReference type="NCBI Taxonomy" id="1517"/>
    <lineage>
        <taxon>Bacteria</taxon>
        <taxon>Bacillati</taxon>
        <taxon>Bacillota</taxon>
        <taxon>Clostridia</taxon>
        <taxon>Thermoanaerobacterales</taxon>
        <taxon>Thermoanaerobacteraceae</taxon>
        <taxon>Thermoanaerobacterium</taxon>
    </lineage>
</organism>
<accession>A0A231VMZ4</accession>
<dbReference type="Pfam" id="PF13749">
    <property type="entry name" value="HATPase_c_4"/>
    <property type="match status" value="1"/>
</dbReference>
<protein>
    <submittedName>
        <fullName evidence="2">Histidine kinase</fullName>
    </submittedName>
</protein>
<dbReference type="EMBL" id="NKHD01000002">
    <property type="protein sequence ID" value="OXT09498.1"/>
    <property type="molecule type" value="Genomic_DNA"/>
</dbReference>
<dbReference type="Gene3D" id="3.30.950.30">
    <property type="entry name" value="Schlafen, AAA domain"/>
    <property type="match status" value="1"/>
</dbReference>
<evidence type="ECO:0000313" key="2">
    <source>
        <dbReference type="EMBL" id="OXT09498.1"/>
    </source>
</evidence>
<name>A0A231VMZ4_THETR</name>
<proteinExistence type="predicted"/>